<evidence type="ECO:0000259" key="5">
    <source>
        <dbReference type="Pfam" id="PF01266"/>
    </source>
</evidence>
<accession>A0A1P8K832</accession>
<organism evidence="6 7">
    <name type="scientific">Rhodoferax saidenbachensis</name>
    <dbReference type="NCBI Taxonomy" id="1484693"/>
    <lineage>
        <taxon>Bacteria</taxon>
        <taxon>Pseudomonadati</taxon>
        <taxon>Pseudomonadota</taxon>
        <taxon>Betaproteobacteria</taxon>
        <taxon>Burkholderiales</taxon>
        <taxon>Comamonadaceae</taxon>
        <taxon>Rhodoferax</taxon>
    </lineage>
</organism>
<sequence>METTKTDLLVVGSGIVGLACAYAGLRQGLTVQVIDRDPFCVGASIRNFGFVTVTGQGSGATWRRARRSRDIWATVAPLAGIPIEHTGLLLLAQRQQAESVLQELLLTEEGEQLEWLAPTQLQERAPHLAHAHIRGALYSPHELRIEARHTIERLRQWLATQGVQFRMEQTVHQVATGRVVCGASVYRAERVVVCPGPDIRSLFPDVFARYQTQQCQLQMLRVRPPQGYQLGSGVMSDLSLVRYRGYRELPGSQMLEDRLRLECPSELHHGIHLIVVQSADGSLVVGDSHHYGAAMPPFASAQVDTLILAEMQRLLCLGSYQVEERWTGIYPSGNTDAFIETVLPGVQLMSVTSGTGMSTAFALAEECLTGKETI</sequence>
<reference evidence="6 7" key="1">
    <citation type="submission" date="2017-01" db="EMBL/GenBank/DDBJ databases">
        <authorList>
            <person name="Mah S.A."/>
            <person name="Swanson W.J."/>
            <person name="Moy G.W."/>
            <person name="Vacquier V.D."/>
        </authorList>
    </citation>
    <scope>NUCLEOTIDE SEQUENCE [LARGE SCALE GENOMIC DNA]</scope>
    <source>
        <strain evidence="6 7">DSM 22694</strain>
    </source>
</reference>
<dbReference type="Pfam" id="PF01266">
    <property type="entry name" value="DAO"/>
    <property type="match status" value="1"/>
</dbReference>
<keyword evidence="4" id="KW-0560">Oxidoreductase</keyword>
<dbReference type="KEGG" id="rsb:RS694_06070"/>
<dbReference type="eggNOG" id="COG0665">
    <property type="taxonomic scope" value="Bacteria"/>
</dbReference>
<dbReference type="EMBL" id="CP019239">
    <property type="protein sequence ID" value="APW42142.1"/>
    <property type="molecule type" value="Genomic_DNA"/>
</dbReference>
<dbReference type="PANTHER" id="PTHR13847">
    <property type="entry name" value="SARCOSINE DEHYDROGENASE-RELATED"/>
    <property type="match status" value="1"/>
</dbReference>
<comment type="cofactor">
    <cofactor evidence="1">
        <name>FAD</name>
        <dbReference type="ChEBI" id="CHEBI:57692"/>
    </cofactor>
</comment>
<dbReference type="SUPFAM" id="SSF51905">
    <property type="entry name" value="FAD/NAD(P)-binding domain"/>
    <property type="match status" value="1"/>
</dbReference>
<dbReference type="GO" id="GO:0016491">
    <property type="term" value="F:oxidoreductase activity"/>
    <property type="evidence" value="ECO:0007669"/>
    <property type="project" value="UniProtKB-KW"/>
</dbReference>
<dbReference type="STRING" id="1484693.RS694_06070"/>
<dbReference type="PANTHER" id="PTHR13847:SF286">
    <property type="entry name" value="D-AMINO ACID DEHYDROGENASE"/>
    <property type="match status" value="1"/>
</dbReference>
<evidence type="ECO:0000256" key="3">
    <source>
        <dbReference type="ARBA" id="ARBA00022630"/>
    </source>
</evidence>
<protein>
    <recommendedName>
        <fullName evidence="5">FAD dependent oxidoreductase domain-containing protein</fullName>
    </recommendedName>
</protein>
<dbReference type="GO" id="GO:0005737">
    <property type="term" value="C:cytoplasm"/>
    <property type="evidence" value="ECO:0007669"/>
    <property type="project" value="TreeGrafter"/>
</dbReference>
<gene>
    <name evidence="6" type="ORF">RS694_06070</name>
</gene>
<proteinExistence type="inferred from homology"/>
<dbReference type="Proteomes" id="UP000186110">
    <property type="component" value="Chromosome"/>
</dbReference>
<dbReference type="Gene3D" id="3.50.50.60">
    <property type="entry name" value="FAD/NAD(P)-binding domain"/>
    <property type="match status" value="1"/>
</dbReference>
<keyword evidence="7" id="KW-1185">Reference proteome</keyword>
<dbReference type="Gene3D" id="3.30.9.10">
    <property type="entry name" value="D-Amino Acid Oxidase, subunit A, domain 2"/>
    <property type="match status" value="1"/>
</dbReference>
<evidence type="ECO:0000313" key="7">
    <source>
        <dbReference type="Proteomes" id="UP000186110"/>
    </source>
</evidence>
<dbReference type="PROSITE" id="PS51257">
    <property type="entry name" value="PROKAR_LIPOPROTEIN"/>
    <property type="match status" value="1"/>
</dbReference>
<dbReference type="NCBIfam" id="TIGR03364">
    <property type="entry name" value="HpnW_proposed"/>
    <property type="match status" value="1"/>
</dbReference>
<dbReference type="AlphaFoldDB" id="A0A1P8K832"/>
<dbReference type="InterPro" id="IPR036188">
    <property type="entry name" value="FAD/NAD-bd_sf"/>
</dbReference>
<evidence type="ECO:0000256" key="4">
    <source>
        <dbReference type="ARBA" id="ARBA00023002"/>
    </source>
</evidence>
<comment type="similarity">
    <text evidence="2">Belongs to the DadA oxidoreductase family.</text>
</comment>
<evidence type="ECO:0000313" key="6">
    <source>
        <dbReference type="EMBL" id="APW42142.1"/>
    </source>
</evidence>
<dbReference type="RefSeq" id="WP_076069467.1">
    <property type="nucleotide sequence ID" value="NZ_CP019239.1"/>
</dbReference>
<dbReference type="InterPro" id="IPR006076">
    <property type="entry name" value="FAD-dep_OxRdtase"/>
</dbReference>
<dbReference type="InterPro" id="IPR017741">
    <property type="entry name" value="FAD-dependent_OxRdtase_HpnW"/>
</dbReference>
<evidence type="ECO:0000256" key="1">
    <source>
        <dbReference type="ARBA" id="ARBA00001974"/>
    </source>
</evidence>
<name>A0A1P8K832_9BURK</name>
<evidence type="ECO:0000256" key="2">
    <source>
        <dbReference type="ARBA" id="ARBA00009410"/>
    </source>
</evidence>
<keyword evidence="3" id="KW-0285">Flavoprotein</keyword>
<feature type="domain" description="FAD dependent oxidoreductase" evidence="5">
    <location>
        <begin position="7"/>
        <end position="365"/>
    </location>
</feature>